<proteinExistence type="predicted"/>
<accession>A0ABP8CSB5</accession>
<gene>
    <name evidence="1" type="ORF">GCM10022292_14030</name>
</gene>
<protein>
    <recommendedName>
        <fullName evidence="3">Lipoprotein</fullName>
    </recommendedName>
</protein>
<evidence type="ECO:0008006" key="3">
    <source>
        <dbReference type="Google" id="ProtNLM"/>
    </source>
</evidence>
<organism evidence="1 2">
    <name type="scientific">Winogradskyella damuponensis</name>
    <dbReference type="NCBI Taxonomy" id="943939"/>
    <lineage>
        <taxon>Bacteria</taxon>
        <taxon>Pseudomonadati</taxon>
        <taxon>Bacteroidota</taxon>
        <taxon>Flavobacteriia</taxon>
        <taxon>Flavobacteriales</taxon>
        <taxon>Flavobacteriaceae</taxon>
        <taxon>Winogradskyella</taxon>
    </lineage>
</organism>
<dbReference type="Proteomes" id="UP001501682">
    <property type="component" value="Unassembled WGS sequence"/>
</dbReference>
<evidence type="ECO:0000313" key="2">
    <source>
        <dbReference type="Proteomes" id="UP001501682"/>
    </source>
</evidence>
<comment type="caution">
    <text evidence="1">The sequence shown here is derived from an EMBL/GenBank/DDBJ whole genome shotgun (WGS) entry which is preliminary data.</text>
</comment>
<keyword evidence="2" id="KW-1185">Reference proteome</keyword>
<dbReference type="EMBL" id="BAABCB010000015">
    <property type="protein sequence ID" value="GAA4242694.1"/>
    <property type="molecule type" value="Genomic_DNA"/>
</dbReference>
<reference evidence="2" key="1">
    <citation type="journal article" date="2019" name="Int. J. Syst. Evol. Microbiol.">
        <title>The Global Catalogue of Microorganisms (GCM) 10K type strain sequencing project: providing services to taxonomists for standard genome sequencing and annotation.</title>
        <authorList>
            <consortium name="The Broad Institute Genomics Platform"/>
            <consortium name="The Broad Institute Genome Sequencing Center for Infectious Disease"/>
            <person name="Wu L."/>
            <person name="Ma J."/>
        </authorList>
    </citation>
    <scope>NUCLEOTIDE SEQUENCE [LARGE SCALE GENOMIC DNA]</scope>
    <source>
        <strain evidence="2">JCM 17633</strain>
    </source>
</reference>
<evidence type="ECO:0000313" key="1">
    <source>
        <dbReference type="EMBL" id="GAA4242694.1"/>
    </source>
</evidence>
<sequence length="208" mass="24662">MIIETVNFWKRNTIKISFIALSFSVLLGCKTYQPTKELQAVFNLQELKDLETIRTFFIKDIMDLKEEDFHLTFRSKIERLEASGFATISPKKIKQLFNSISKSTFDEIWEIKKQKRSRNNEGSYEYFVPKRNSKYYDFLNRVTKHNSMVKQYYDTTIKAGDFNHSSMLKYTSDNTLDFDLKNTNVQIVMAIHYISICYENNIANQLIY</sequence>
<name>A0ABP8CSB5_9FLAO</name>
<dbReference type="RefSeq" id="WP_344713564.1">
    <property type="nucleotide sequence ID" value="NZ_BAABCB010000015.1"/>
</dbReference>